<dbReference type="eggNOG" id="ENOG502RPWR">
    <property type="taxonomic scope" value="Eukaryota"/>
</dbReference>
<proteinExistence type="predicted"/>
<sequence length="277" mass="31806">MVVPGEIMPLKYYKNFNVQTEPNIKGEPAGFNISDYINDIPLLVDDVTDDDDELESKRSSRLDSVDHYSIKNVESSPNTSSLSTESSSGSSGNARKIRPKRSRAKGFTAATLAPEDFKQERNQLMMVIVKYISIKITNLFPPSSSESKISLEKFLIIMVNRLKLSLPNFLKSIIYLFRYMDIIYLLRYLNQSNNFANFNEMDFPLKKLLIGCFKLTLLRERIHKNWHKLTGLSDNEVNIVIQTILKRLNNKVVIKNGELGKLKSEIFRYVKIVSKEV</sequence>
<evidence type="ECO:0000313" key="3">
    <source>
        <dbReference type="Proteomes" id="UP000000707"/>
    </source>
</evidence>
<name>G3AZX6_CANTC</name>
<dbReference type="RefSeq" id="XP_006684952.1">
    <property type="nucleotide sequence ID" value="XM_006684889.1"/>
</dbReference>
<dbReference type="HOGENOM" id="CLU_086090_0_0_1"/>
<feature type="region of interest" description="Disordered" evidence="1">
    <location>
        <begin position="68"/>
        <end position="105"/>
    </location>
</feature>
<feature type="compositionally biased region" description="Low complexity" evidence="1">
    <location>
        <begin position="74"/>
        <end position="93"/>
    </location>
</feature>
<dbReference type="Proteomes" id="UP000000707">
    <property type="component" value="Unassembled WGS sequence"/>
</dbReference>
<dbReference type="AlphaFoldDB" id="G3AZX6"/>
<evidence type="ECO:0000256" key="1">
    <source>
        <dbReference type="SAM" id="MobiDB-lite"/>
    </source>
</evidence>
<protein>
    <submittedName>
        <fullName evidence="2">Uncharacterized protein</fullName>
    </submittedName>
</protein>
<dbReference type="KEGG" id="cten:18246776"/>
<gene>
    <name evidence="2" type="ORF">CANTEDRAFT_113003</name>
</gene>
<accession>G3AZX6</accession>
<dbReference type="OrthoDB" id="4090559at2759"/>
<dbReference type="EMBL" id="GL996514">
    <property type="protein sequence ID" value="EGV65266.1"/>
    <property type="molecule type" value="Genomic_DNA"/>
</dbReference>
<dbReference type="GeneID" id="18246776"/>
<organism evidence="3">
    <name type="scientific">Candida tenuis (strain ATCC 10573 / BCRC 21748 / CBS 615 / JCM 9827 / NBRC 10315 / NRRL Y-1498 / VKM Y-70)</name>
    <name type="common">Yeast</name>
    <name type="synonym">Yamadazyma tenuis</name>
    <dbReference type="NCBI Taxonomy" id="590646"/>
    <lineage>
        <taxon>Eukaryota</taxon>
        <taxon>Fungi</taxon>
        <taxon>Dikarya</taxon>
        <taxon>Ascomycota</taxon>
        <taxon>Saccharomycotina</taxon>
        <taxon>Pichiomycetes</taxon>
        <taxon>Debaryomycetaceae</taxon>
        <taxon>Yamadazyma</taxon>
    </lineage>
</organism>
<keyword evidence="3" id="KW-1185">Reference proteome</keyword>
<feature type="compositionally biased region" description="Basic residues" evidence="1">
    <location>
        <begin position="95"/>
        <end position="104"/>
    </location>
</feature>
<reference evidence="2 3" key="1">
    <citation type="journal article" date="2011" name="Proc. Natl. Acad. Sci. U.S.A.">
        <title>Comparative genomics of xylose-fermenting fungi for enhanced biofuel production.</title>
        <authorList>
            <person name="Wohlbach D.J."/>
            <person name="Kuo A."/>
            <person name="Sato T.K."/>
            <person name="Potts K.M."/>
            <person name="Salamov A.A."/>
            <person name="LaButti K.M."/>
            <person name="Sun H."/>
            <person name="Clum A."/>
            <person name="Pangilinan J.L."/>
            <person name="Lindquist E.A."/>
            <person name="Lucas S."/>
            <person name="Lapidus A."/>
            <person name="Jin M."/>
            <person name="Gunawan C."/>
            <person name="Balan V."/>
            <person name="Dale B.E."/>
            <person name="Jeffries T.W."/>
            <person name="Zinkel R."/>
            <person name="Barry K.W."/>
            <person name="Grigoriev I.V."/>
            <person name="Gasch A.P."/>
        </authorList>
    </citation>
    <scope>NUCLEOTIDE SEQUENCE [LARGE SCALE GENOMIC DNA]</scope>
    <source>
        <strain evidence="3">ATCC 10573 / BCRC 21748 / CBS 615 / JCM 9827 / NBRC 10315 / NRRL Y-1498 / VKM Y-70</strain>
    </source>
</reference>
<evidence type="ECO:0000313" key="2">
    <source>
        <dbReference type="EMBL" id="EGV65266.1"/>
    </source>
</evidence>